<evidence type="ECO:0000313" key="2">
    <source>
        <dbReference type="Proteomes" id="UP000827092"/>
    </source>
</evidence>
<accession>A0AAV6UWH8</accession>
<proteinExistence type="predicted"/>
<protein>
    <submittedName>
        <fullName evidence="1">Uncharacterized protein</fullName>
    </submittedName>
</protein>
<evidence type="ECO:0000313" key="1">
    <source>
        <dbReference type="EMBL" id="KAG8188464.1"/>
    </source>
</evidence>
<organism evidence="1 2">
    <name type="scientific">Oedothorax gibbosus</name>
    <dbReference type="NCBI Taxonomy" id="931172"/>
    <lineage>
        <taxon>Eukaryota</taxon>
        <taxon>Metazoa</taxon>
        <taxon>Ecdysozoa</taxon>
        <taxon>Arthropoda</taxon>
        <taxon>Chelicerata</taxon>
        <taxon>Arachnida</taxon>
        <taxon>Araneae</taxon>
        <taxon>Araneomorphae</taxon>
        <taxon>Entelegynae</taxon>
        <taxon>Araneoidea</taxon>
        <taxon>Linyphiidae</taxon>
        <taxon>Erigoninae</taxon>
        <taxon>Oedothorax</taxon>
    </lineage>
</organism>
<name>A0AAV6UWH8_9ARAC</name>
<dbReference type="Proteomes" id="UP000827092">
    <property type="component" value="Unassembled WGS sequence"/>
</dbReference>
<comment type="caution">
    <text evidence="1">The sequence shown here is derived from an EMBL/GenBank/DDBJ whole genome shotgun (WGS) entry which is preliminary data.</text>
</comment>
<dbReference type="AlphaFoldDB" id="A0AAV6UWH8"/>
<reference evidence="1 2" key="1">
    <citation type="journal article" date="2022" name="Nat. Ecol. Evol.">
        <title>A masculinizing supergene underlies an exaggerated male reproductive morph in a spider.</title>
        <authorList>
            <person name="Hendrickx F."/>
            <person name="De Corte Z."/>
            <person name="Sonet G."/>
            <person name="Van Belleghem S.M."/>
            <person name="Kostlbacher S."/>
            <person name="Vangestel C."/>
        </authorList>
    </citation>
    <scope>NUCLEOTIDE SEQUENCE [LARGE SCALE GENOMIC DNA]</scope>
    <source>
        <strain evidence="1">W744_W776</strain>
    </source>
</reference>
<keyword evidence="2" id="KW-1185">Reference proteome</keyword>
<dbReference type="EMBL" id="JAFNEN010000238">
    <property type="protein sequence ID" value="KAG8188464.1"/>
    <property type="molecule type" value="Genomic_DNA"/>
</dbReference>
<gene>
    <name evidence="1" type="ORF">JTE90_008029</name>
</gene>
<sequence length="109" mass="12434">MANIWQPQPLMEVEAVDIWITYRNRGSAIAIERAGLKGRGGIRKQTQHHDTTSLQIVYLIRHVPPSIHVCQSNNARQQTFVAAWTNHWYGHNNILSLLIRVPQPFKAAS</sequence>